<name>R7N0C3_MEGEL</name>
<proteinExistence type="predicted"/>
<accession>R7N0C3</accession>
<dbReference type="Proteomes" id="UP000017908">
    <property type="component" value="Unassembled WGS sequence"/>
</dbReference>
<protein>
    <submittedName>
        <fullName evidence="1">Uncharacterized protein</fullName>
    </submittedName>
</protein>
<gene>
    <name evidence="1" type="ORF">BN715_00386</name>
</gene>
<sequence>MKSAESILLEEVKKLIINNKLNAYTTPEAEGRRIKRFSLLKEVPLEYKFTSVTSSENKIAFKYDK</sequence>
<evidence type="ECO:0000313" key="1">
    <source>
        <dbReference type="EMBL" id="CDF06265.1"/>
    </source>
</evidence>
<dbReference type="EMBL" id="CBKE010000416">
    <property type="protein sequence ID" value="CDF06265.1"/>
    <property type="molecule type" value="Genomic_DNA"/>
</dbReference>
<comment type="caution">
    <text evidence="1">The sequence shown here is derived from an EMBL/GenBank/DDBJ whole genome shotgun (WGS) entry which is preliminary data.</text>
</comment>
<reference evidence="1" key="1">
    <citation type="submission" date="2012-11" db="EMBL/GenBank/DDBJ databases">
        <title>Dependencies among metagenomic species, viruses, plasmids and units of genetic variation.</title>
        <authorList>
            <person name="Nielsen H.B."/>
            <person name="Almeida M."/>
            <person name="Juncker A.S."/>
            <person name="Rasmussen S."/>
            <person name="Li J."/>
            <person name="Sunagawa S."/>
            <person name="Plichta D."/>
            <person name="Gautier L."/>
            <person name="Le Chatelier E."/>
            <person name="Peletier E."/>
            <person name="Bonde I."/>
            <person name="Nielsen T."/>
            <person name="Manichanh C."/>
            <person name="Arumugam M."/>
            <person name="Batto J."/>
            <person name="Santos M.B.Q.D."/>
            <person name="Blom N."/>
            <person name="Borruel N."/>
            <person name="Burgdorf K.S."/>
            <person name="Boumezbeur F."/>
            <person name="Casellas F."/>
            <person name="Dore J."/>
            <person name="Guarner F."/>
            <person name="Hansen T."/>
            <person name="Hildebrand F."/>
            <person name="Kaas R.S."/>
            <person name="Kennedy S."/>
            <person name="Kristiansen K."/>
            <person name="Kultima J.R."/>
            <person name="Leonard P."/>
            <person name="Levenez F."/>
            <person name="Lund O."/>
            <person name="Moumen B."/>
            <person name="Le Paslier D."/>
            <person name="Pons N."/>
            <person name="Pedersen O."/>
            <person name="Prifti E."/>
            <person name="Qin J."/>
            <person name="Raes J."/>
            <person name="Tap J."/>
            <person name="Tims S."/>
            <person name="Ussery D.W."/>
            <person name="Yamada T."/>
            <person name="MetaHit consortium"/>
            <person name="Renault P."/>
            <person name="Sicheritz-Ponten T."/>
            <person name="Bork P."/>
            <person name="Wang J."/>
            <person name="Brunak S."/>
            <person name="Ehrlich S.D."/>
        </authorList>
    </citation>
    <scope>NUCLEOTIDE SEQUENCE [LARGE SCALE GENOMIC DNA]</scope>
</reference>
<evidence type="ECO:0000313" key="2">
    <source>
        <dbReference type="Proteomes" id="UP000017908"/>
    </source>
</evidence>
<organism evidence="1 2">
    <name type="scientific">Megasphaera elsdenii CAG:570</name>
    <dbReference type="NCBI Taxonomy" id="1263087"/>
    <lineage>
        <taxon>Bacteria</taxon>
        <taxon>Bacillati</taxon>
        <taxon>Bacillota</taxon>
        <taxon>Negativicutes</taxon>
        <taxon>Veillonellales</taxon>
        <taxon>Veillonellaceae</taxon>
        <taxon>Megasphaera</taxon>
    </lineage>
</organism>
<dbReference type="AlphaFoldDB" id="R7N0C3"/>